<keyword evidence="3" id="KW-1185">Reference proteome</keyword>
<comment type="caution">
    <text evidence="2">The sequence shown here is derived from an EMBL/GenBank/DDBJ whole genome shotgun (WGS) entry which is preliminary data.</text>
</comment>
<dbReference type="Proteomes" id="UP001595696">
    <property type="component" value="Unassembled WGS sequence"/>
</dbReference>
<dbReference type="InterPro" id="IPR001753">
    <property type="entry name" value="Enoyl-CoA_hydra/iso"/>
</dbReference>
<dbReference type="PANTHER" id="PTHR43802">
    <property type="entry name" value="ENOYL-COA HYDRATASE"/>
    <property type="match status" value="1"/>
</dbReference>
<comment type="similarity">
    <text evidence="1">Belongs to the enoyl-CoA hydratase/isomerase family.</text>
</comment>
<organism evidence="2 3">
    <name type="scientific">Nocardia jiangsuensis</name>
    <dbReference type="NCBI Taxonomy" id="1691563"/>
    <lineage>
        <taxon>Bacteria</taxon>
        <taxon>Bacillati</taxon>
        <taxon>Actinomycetota</taxon>
        <taxon>Actinomycetes</taxon>
        <taxon>Mycobacteriales</taxon>
        <taxon>Nocardiaceae</taxon>
        <taxon>Nocardia</taxon>
    </lineage>
</organism>
<dbReference type="Pfam" id="PF00378">
    <property type="entry name" value="ECH_1"/>
    <property type="match status" value="1"/>
</dbReference>
<proteinExistence type="inferred from homology"/>
<accession>A0ABV8DQZ2</accession>
<gene>
    <name evidence="2" type="ORF">ACFO0B_10330</name>
</gene>
<dbReference type="RefSeq" id="WP_378612155.1">
    <property type="nucleotide sequence ID" value="NZ_JBHSAX010000009.1"/>
</dbReference>
<sequence length="260" mass="28538">MYIRYEVADRIATITLDRPEVANAQNGELLDELDAAWTRAAEDAEVAVIVLRAEGKHFSSGHDLKAGKGWTDKITLEQIYASEAQRYLGYSLRWRNVPKPSIAAVQGRCIAGGLLLCWPCDLIVAAEDALFSDPVVMMGIGGVEYHGHTWELGARKAKEILFTGRPVTAEEARQTGMVNTVVPRDELDSHTRQLAAHIATMPAFGLRQAKRAVNQTLDVQGFYAAIQSVFDSHQTGHGNALSVNGFPVLVHLDDMKAKMQ</sequence>
<reference evidence="3" key="1">
    <citation type="journal article" date="2019" name="Int. J. Syst. Evol. Microbiol.">
        <title>The Global Catalogue of Microorganisms (GCM) 10K type strain sequencing project: providing services to taxonomists for standard genome sequencing and annotation.</title>
        <authorList>
            <consortium name="The Broad Institute Genomics Platform"/>
            <consortium name="The Broad Institute Genome Sequencing Center for Infectious Disease"/>
            <person name="Wu L."/>
            <person name="Ma J."/>
        </authorList>
    </citation>
    <scope>NUCLEOTIDE SEQUENCE [LARGE SCALE GENOMIC DNA]</scope>
    <source>
        <strain evidence="3">CGMCC 4.7330</strain>
    </source>
</reference>
<evidence type="ECO:0000256" key="1">
    <source>
        <dbReference type="ARBA" id="ARBA00005254"/>
    </source>
</evidence>
<name>A0ABV8DQZ2_9NOCA</name>
<dbReference type="CDD" id="cd06558">
    <property type="entry name" value="crotonase-like"/>
    <property type="match status" value="1"/>
</dbReference>
<dbReference type="SUPFAM" id="SSF52096">
    <property type="entry name" value="ClpP/crotonase"/>
    <property type="match status" value="1"/>
</dbReference>
<protein>
    <submittedName>
        <fullName evidence="2">Enoyl-CoA hydratase</fullName>
    </submittedName>
</protein>
<dbReference type="PANTHER" id="PTHR43802:SF1">
    <property type="entry name" value="IP11341P-RELATED"/>
    <property type="match status" value="1"/>
</dbReference>
<evidence type="ECO:0000313" key="3">
    <source>
        <dbReference type="Proteomes" id="UP001595696"/>
    </source>
</evidence>
<dbReference type="NCBIfam" id="NF006140">
    <property type="entry name" value="PRK08290.1"/>
    <property type="match status" value="1"/>
</dbReference>
<dbReference type="Gene3D" id="3.90.226.10">
    <property type="entry name" value="2-enoyl-CoA Hydratase, Chain A, domain 1"/>
    <property type="match status" value="1"/>
</dbReference>
<dbReference type="EMBL" id="JBHSAX010000009">
    <property type="protein sequence ID" value="MFC3962381.1"/>
    <property type="molecule type" value="Genomic_DNA"/>
</dbReference>
<evidence type="ECO:0000313" key="2">
    <source>
        <dbReference type="EMBL" id="MFC3962381.1"/>
    </source>
</evidence>
<dbReference type="InterPro" id="IPR029045">
    <property type="entry name" value="ClpP/crotonase-like_dom_sf"/>
</dbReference>